<reference evidence="12 13" key="1">
    <citation type="submission" date="2021-03" db="EMBL/GenBank/DDBJ databases">
        <title>novel species isolated from a fishpond in China.</title>
        <authorList>
            <person name="Lu H."/>
            <person name="Cai Z."/>
        </authorList>
    </citation>
    <scope>NUCLEOTIDE SEQUENCE [LARGE SCALE GENOMIC DNA]</scope>
    <source>
        <strain evidence="12 13">JCM 31546</strain>
    </source>
</reference>
<dbReference type="PANTHER" id="PTHR33446">
    <property type="entry name" value="PROTEIN TONB-RELATED"/>
    <property type="match status" value="1"/>
</dbReference>
<accession>A0ABS3BQ72</accession>
<gene>
    <name evidence="12" type="ORF">J0A67_08885</name>
</gene>
<sequence length="250" mass="27415">MKKQVLVRTLVYTALLALGFHTAVYSQTEEFIVERKINDPNGNKAVGATVVIKGTTTGTVTNTDGNFSIKIPSKEAVLVIQHYTTSQVWEDSFEAGKKYVIKLAEDPVSEPKQVFDRVEEMPRPKSGDQGWFEYLAKNMKYPQSARENGMVGTVIVGFVVYADGSVQDVEILRGIGRECDQEAARVIAAGPKWEPGRIAGEAVNTRMSIPVQFKLQGAGGSLPDIKENTIAKLYGEKSMVVIGYLPRASK</sequence>
<dbReference type="SUPFAM" id="SSF49464">
    <property type="entry name" value="Carboxypeptidase regulatory domain-like"/>
    <property type="match status" value="1"/>
</dbReference>
<keyword evidence="3" id="KW-0813">Transport</keyword>
<evidence type="ECO:0000256" key="4">
    <source>
        <dbReference type="ARBA" id="ARBA00022475"/>
    </source>
</evidence>
<keyword evidence="4" id="KW-1003">Cell membrane</keyword>
<dbReference type="InterPro" id="IPR051045">
    <property type="entry name" value="TonB-dependent_transducer"/>
</dbReference>
<comment type="subcellular location">
    <subcellularLocation>
        <location evidence="1">Cell inner membrane</location>
        <topology evidence="1">Single-pass membrane protein</topology>
        <orientation evidence="1">Periplasmic side</orientation>
    </subcellularLocation>
</comment>
<comment type="caution">
    <text evidence="12">The sequence shown here is derived from an EMBL/GenBank/DDBJ whole genome shotgun (WGS) entry which is preliminary data.</text>
</comment>
<evidence type="ECO:0000313" key="13">
    <source>
        <dbReference type="Proteomes" id="UP000664698"/>
    </source>
</evidence>
<protein>
    <submittedName>
        <fullName evidence="12">Energy transducer TonB</fullName>
    </submittedName>
</protein>
<evidence type="ECO:0000256" key="9">
    <source>
        <dbReference type="ARBA" id="ARBA00023136"/>
    </source>
</evidence>
<name>A0ABS3BQ72_9BACT</name>
<dbReference type="Gene3D" id="3.30.1150.10">
    <property type="match status" value="1"/>
</dbReference>
<evidence type="ECO:0000256" key="3">
    <source>
        <dbReference type="ARBA" id="ARBA00022448"/>
    </source>
</evidence>
<keyword evidence="7" id="KW-0653">Protein transport</keyword>
<evidence type="ECO:0000313" key="12">
    <source>
        <dbReference type="EMBL" id="MBN7800974.1"/>
    </source>
</evidence>
<evidence type="ECO:0000256" key="1">
    <source>
        <dbReference type="ARBA" id="ARBA00004383"/>
    </source>
</evidence>
<evidence type="ECO:0000259" key="11">
    <source>
        <dbReference type="PROSITE" id="PS52015"/>
    </source>
</evidence>
<evidence type="ECO:0000256" key="6">
    <source>
        <dbReference type="ARBA" id="ARBA00022692"/>
    </source>
</evidence>
<dbReference type="InterPro" id="IPR006260">
    <property type="entry name" value="TonB/TolA_C"/>
</dbReference>
<proteinExistence type="inferred from homology"/>
<dbReference type="EMBL" id="JAFKCW010000002">
    <property type="protein sequence ID" value="MBN7800974.1"/>
    <property type="molecule type" value="Genomic_DNA"/>
</dbReference>
<evidence type="ECO:0000256" key="2">
    <source>
        <dbReference type="ARBA" id="ARBA00006555"/>
    </source>
</evidence>
<keyword evidence="9" id="KW-0472">Membrane</keyword>
<evidence type="ECO:0000256" key="10">
    <source>
        <dbReference type="SAM" id="SignalP"/>
    </source>
</evidence>
<evidence type="ECO:0000256" key="5">
    <source>
        <dbReference type="ARBA" id="ARBA00022519"/>
    </source>
</evidence>
<feature type="domain" description="TonB C-terminal" evidence="11">
    <location>
        <begin position="126"/>
        <end position="222"/>
    </location>
</feature>
<dbReference type="Pfam" id="PF03544">
    <property type="entry name" value="TonB_C"/>
    <property type="match status" value="1"/>
</dbReference>
<keyword evidence="10" id="KW-0732">Signal</keyword>
<dbReference type="NCBIfam" id="TIGR01352">
    <property type="entry name" value="tonB_Cterm"/>
    <property type="match status" value="1"/>
</dbReference>
<evidence type="ECO:0000256" key="8">
    <source>
        <dbReference type="ARBA" id="ARBA00022989"/>
    </source>
</evidence>
<organism evidence="12 13">
    <name type="scientific">Algoriphagus aestuariicola</name>
    <dbReference type="NCBI Taxonomy" id="1852016"/>
    <lineage>
        <taxon>Bacteria</taxon>
        <taxon>Pseudomonadati</taxon>
        <taxon>Bacteroidota</taxon>
        <taxon>Cytophagia</taxon>
        <taxon>Cytophagales</taxon>
        <taxon>Cyclobacteriaceae</taxon>
        <taxon>Algoriphagus</taxon>
    </lineage>
</organism>
<keyword evidence="6" id="KW-0812">Transmembrane</keyword>
<dbReference type="InterPro" id="IPR008969">
    <property type="entry name" value="CarboxyPept-like_regulatory"/>
</dbReference>
<keyword evidence="5" id="KW-0997">Cell inner membrane</keyword>
<dbReference type="PROSITE" id="PS52015">
    <property type="entry name" value="TONB_CTD"/>
    <property type="match status" value="1"/>
</dbReference>
<dbReference type="Pfam" id="PF13715">
    <property type="entry name" value="CarbopepD_reg_2"/>
    <property type="match status" value="1"/>
</dbReference>
<feature type="signal peptide" evidence="10">
    <location>
        <begin position="1"/>
        <end position="26"/>
    </location>
</feature>
<dbReference type="RefSeq" id="WP_206568958.1">
    <property type="nucleotide sequence ID" value="NZ_JAFKCW010000002.1"/>
</dbReference>
<dbReference type="PANTHER" id="PTHR33446:SF2">
    <property type="entry name" value="PROTEIN TONB"/>
    <property type="match status" value="1"/>
</dbReference>
<evidence type="ECO:0000256" key="7">
    <source>
        <dbReference type="ARBA" id="ARBA00022927"/>
    </source>
</evidence>
<keyword evidence="13" id="KW-1185">Reference proteome</keyword>
<comment type="similarity">
    <text evidence="2">Belongs to the TonB family.</text>
</comment>
<dbReference type="InterPro" id="IPR037682">
    <property type="entry name" value="TonB_C"/>
</dbReference>
<feature type="chain" id="PRO_5045205317" evidence="10">
    <location>
        <begin position="27"/>
        <end position="250"/>
    </location>
</feature>
<dbReference type="SUPFAM" id="SSF74653">
    <property type="entry name" value="TolA/TonB C-terminal domain"/>
    <property type="match status" value="1"/>
</dbReference>
<keyword evidence="8" id="KW-1133">Transmembrane helix</keyword>
<dbReference type="Proteomes" id="UP000664698">
    <property type="component" value="Unassembled WGS sequence"/>
</dbReference>